<evidence type="ECO:0000256" key="19">
    <source>
        <dbReference type="ARBA" id="ARBA00048921"/>
    </source>
</evidence>
<dbReference type="PANTHER" id="PTHR44229:SF4">
    <property type="entry name" value="15-HYDROXYPROSTAGLANDIN DEHYDROGENASE [NAD(+)]"/>
    <property type="match status" value="1"/>
</dbReference>
<dbReference type="EC" id="1.1.1.141" evidence="3"/>
<gene>
    <name evidence="22" type="ORF">BSL78_15766</name>
</gene>
<dbReference type="PANTHER" id="PTHR44229">
    <property type="entry name" value="15-HYDROXYPROSTAGLANDIN DEHYDROGENASE [NAD(+)]"/>
    <property type="match status" value="1"/>
</dbReference>
<dbReference type="GO" id="GO:0005737">
    <property type="term" value="C:cytoplasm"/>
    <property type="evidence" value="ECO:0007669"/>
    <property type="project" value="TreeGrafter"/>
</dbReference>
<accession>A0A2G8KHC5</accession>
<evidence type="ECO:0000256" key="9">
    <source>
        <dbReference type="ARBA" id="ARBA00047325"/>
    </source>
</evidence>
<comment type="catalytic activity">
    <reaction evidence="16">
        <text>lipoxin A4 + NAD(+) = 15-oxo-(5S,6R)-dihydroxy-(7E,9E,11Z,13E)-eicosatetraenoate + NADH + H(+)</text>
        <dbReference type="Rhea" id="RHEA:41572"/>
        <dbReference type="ChEBI" id="CHEBI:15378"/>
        <dbReference type="ChEBI" id="CHEBI:57540"/>
        <dbReference type="ChEBI" id="CHEBI:57945"/>
        <dbReference type="ChEBI" id="CHEBI:67026"/>
        <dbReference type="ChEBI" id="CHEBI:78311"/>
    </reaction>
    <physiologicalReaction direction="left-to-right" evidence="16">
        <dbReference type="Rhea" id="RHEA:41573"/>
    </physiologicalReaction>
</comment>
<dbReference type="AlphaFoldDB" id="A0A2G8KHC5"/>
<dbReference type="GO" id="GO:0016404">
    <property type="term" value="F:15-hydroxyprostaglandin dehydrogenase (NAD+) activity"/>
    <property type="evidence" value="ECO:0007669"/>
    <property type="project" value="UniProtKB-EC"/>
</dbReference>
<comment type="catalytic activity">
    <reaction evidence="13">
        <text>(11R)-hydroxy-(5Z,8Z,12E,14Z)-eicosatetraenoate + NAD(+) = 11-oxo-(5Z,8Z,12E,14Z)-eicosatetraenoate + NADH + H(+)</text>
        <dbReference type="Rhea" id="RHEA:48640"/>
        <dbReference type="ChEBI" id="CHEBI:15378"/>
        <dbReference type="ChEBI" id="CHEBI:57540"/>
        <dbReference type="ChEBI" id="CHEBI:57945"/>
        <dbReference type="ChEBI" id="CHEBI:78836"/>
        <dbReference type="ChEBI" id="CHEBI:90697"/>
    </reaction>
    <physiologicalReaction direction="left-to-right" evidence="13">
        <dbReference type="Rhea" id="RHEA:48641"/>
    </physiologicalReaction>
</comment>
<evidence type="ECO:0000256" key="20">
    <source>
        <dbReference type="ARBA" id="ARBA00049151"/>
    </source>
</evidence>
<dbReference type="Pfam" id="PF00106">
    <property type="entry name" value="adh_short"/>
    <property type="match status" value="2"/>
</dbReference>
<dbReference type="InterPro" id="IPR002347">
    <property type="entry name" value="SDR_fam"/>
</dbReference>
<sequence>MKILNKVALVTGGAEGIGKALCQRLLEHGAKLVAILDINADLGQQTATEFSEKFGSDKVRFIHCDVSKEAKLHDNTLIFSLAVINGCLIAEELMTKEPRPEKGIIVNTSSISGMVVQDTNILNSSYFAAKHGVVAFTKSLPASADNFSKDLRVVAICPGIVLTNIFKKQDVVDDNVMTKELDNNKDYVTNVSVVVDAFILAIEDESLHGDIITAVGSEGIKVVT</sequence>
<proteinExistence type="inferred from homology"/>
<comment type="catalytic activity">
    <reaction evidence="20">
        <text>(15S)-hydroxy-(5Z,8Z,11Z,13E)-eicosatetraenoate + NAD(+) = 15-oxo-(5Z,8Z,11Z,13E)-eicosatetraenoate + NADH + H(+)</text>
        <dbReference type="Rhea" id="RHEA:23260"/>
        <dbReference type="ChEBI" id="CHEBI:15378"/>
        <dbReference type="ChEBI" id="CHEBI:57409"/>
        <dbReference type="ChEBI" id="CHEBI:57410"/>
        <dbReference type="ChEBI" id="CHEBI:57540"/>
        <dbReference type="ChEBI" id="CHEBI:57945"/>
        <dbReference type="EC" id="1.1.1.232"/>
    </reaction>
    <physiologicalReaction direction="left-to-right" evidence="20">
        <dbReference type="Rhea" id="RHEA:23261"/>
    </physiologicalReaction>
</comment>
<dbReference type="OrthoDB" id="37659at2759"/>
<dbReference type="STRING" id="307972.A0A2G8KHC5"/>
<comment type="catalytic activity">
    <reaction evidence="9">
        <text>prostaglandin E1 + NAD(+) = 15-oxoprostaglandin E1 + NADH + H(+)</text>
        <dbReference type="Rhea" id="RHEA:16477"/>
        <dbReference type="ChEBI" id="CHEBI:15378"/>
        <dbReference type="ChEBI" id="CHEBI:57397"/>
        <dbReference type="ChEBI" id="CHEBI:57401"/>
        <dbReference type="ChEBI" id="CHEBI:57540"/>
        <dbReference type="ChEBI" id="CHEBI:57945"/>
    </reaction>
    <physiologicalReaction direction="left-to-right" evidence="9">
        <dbReference type="Rhea" id="RHEA:16478"/>
    </physiologicalReaction>
</comment>
<dbReference type="GO" id="GO:0047034">
    <property type="term" value="F:15-hydroxyicosatetraenoate dehydrogenase activity"/>
    <property type="evidence" value="ECO:0007669"/>
    <property type="project" value="UniProtKB-EC"/>
</dbReference>
<evidence type="ECO:0000256" key="1">
    <source>
        <dbReference type="ARBA" id="ARBA00006484"/>
    </source>
</evidence>
<name>A0A2G8KHC5_STIJA</name>
<evidence type="ECO:0000256" key="8">
    <source>
        <dbReference type="ARBA" id="ARBA00045705"/>
    </source>
</evidence>
<evidence type="ECO:0000256" key="10">
    <source>
        <dbReference type="ARBA" id="ARBA00047672"/>
    </source>
</evidence>
<comment type="similarity">
    <text evidence="1">Belongs to the short-chain dehydrogenases/reductases (SDR) family.</text>
</comment>
<evidence type="ECO:0000256" key="6">
    <source>
        <dbReference type="ARBA" id="ARBA00041812"/>
    </source>
</evidence>
<evidence type="ECO:0000313" key="22">
    <source>
        <dbReference type="EMBL" id="PIK47379.1"/>
    </source>
</evidence>
<evidence type="ECO:0000256" key="18">
    <source>
        <dbReference type="ARBA" id="ARBA00048739"/>
    </source>
</evidence>
<evidence type="ECO:0000256" key="17">
    <source>
        <dbReference type="ARBA" id="ARBA00048611"/>
    </source>
</evidence>
<evidence type="ECO:0000256" key="14">
    <source>
        <dbReference type="ARBA" id="ARBA00048170"/>
    </source>
</evidence>
<protein>
    <recommendedName>
        <fullName evidence="5">15-hydroxyprostaglandin dehydrogenase [NAD(+)]</fullName>
        <ecNumber evidence="3">1.1.1.141</ecNumber>
        <ecNumber evidence="4">1.1.1.232</ecNumber>
    </recommendedName>
    <alternativeName>
        <fullName evidence="7">Eicosanoid/docosanoid dehydrogenase [NAD(+)]</fullName>
    </alternativeName>
    <alternativeName>
        <fullName evidence="6">Prostaglandin dehydrogenase 1</fullName>
    </alternativeName>
</protein>
<evidence type="ECO:0000256" key="13">
    <source>
        <dbReference type="ARBA" id="ARBA00048144"/>
    </source>
</evidence>
<dbReference type="Proteomes" id="UP000230750">
    <property type="component" value="Unassembled WGS sequence"/>
</dbReference>
<dbReference type="PRINTS" id="PR00081">
    <property type="entry name" value="GDHRDH"/>
</dbReference>
<evidence type="ECO:0000256" key="5">
    <source>
        <dbReference type="ARBA" id="ARBA00040276"/>
    </source>
</evidence>
<evidence type="ECO:0000256" key="12">
    <source>
        <dbReference type="ARBA" id="ARBA00048140"/>
    </source>
</evidence>
<keyword evidence="23" id="KW-1185">Reference proteome</keyword>
<evidence type="ECO:0000256" key="2">
    <source>
        <dbReference type="ARBA" id="ARBA00023002"/>
    </source>
</evidence>
<comment type="catalytic activity">
    <reaction evidence="11">
        <text>14-hydroxy-(4Z,7Z,10Z,12E,16Z,19Z)-docosahexaenoate + NAD(+) = 14-oxo-(4Z,7Z,10Z,12E,16Z,19Z)-docosahexaenoate + NADH + H(+)</text>
        <dbReference type="Rhea" id="RHEA:48952"/>
        <dbReference type="ChEBI" id="CHEBI:15378"/>
        <dbReference type="ChEBI" id="CHEBI:57540"/>
        <dbReference type="ChEBI" id="CHEBI:57945"/>
        <dbReference type="ChEBI" id="CHEBI:90866"/>
        <dbReference type="ChEBI" id="CHEBI:90867"/>
    </reaction>
    <physiologicalReaction direction="left-to-right" evidence="11">
        <dbReference type="Rhea" id="RHEA:48953"/>
    </physiologicalReaction>
</comment>
<comment type="catalytic activity">
    <reaction evidence="10">
        <text>resolvin D1 + NAD(+) = 8-oxoresolvin D1 + NADH + H(+)</text>
        <dbReference type="Rhea" id="RHEA:50124"/>
        <dbReference type="ChEBI" id="CHEBI:15378"/>
        <dbReference type="ChEBI" id="CHEBI:57540"/>
        <dbReference type="ChEBI" id="CHEBI:57945"/>
        <dbReference type="ChEBI" id="CHEBI:132079"/>
        <dbReference type="ChEBI" id="CHEBI:132080"/>
    </reaction>
    <physiologicalReaction direction="left-to-right" evidence="10">
        <dbReference type="Rhea" id="RHEA:50125"/>
    </physiologicalReaction>
</comment>
<dbReference type="Gene3D" id="3.40.50.720">
    <property type="entry name" value="NAD(P)-binding Rossmann-like Domain"/>
    <property type="match status" value="2"/>
</dbReference>
<reference evidence="22 23" key="1">
    <citation type="journal article" date="2017" name="PLoS Biol.">
        <title>The sea cucumber genome provides insights into morphological evolution and visceral regeneration.</title>
        <authorList>
            <person name="Zhang X."/>
            <person name="Sun L."/>
            <person name="Yuan J."/>
            <person name="Sun Y."/>
            <person name="Gao Y."/>
            <person name="Zhang L."/>
            <person name="Li S."/>
            <person name="Dai H."/>
            <person name="Hamel J.F."/>
            <person name="Liu C."/>
            <person name="Yu Y."/>
            <person name="Liu S."/>
            <person name="Lin W."/>
            <person name="Guo K."/>
            <person name="Jin S."/>
            <person name="Xu P."/>
            <person name="Storey K.B."/>
            <person name="Huan P."/>
            <person name="Zhang T."/>
            <person name="Zhou Y."/>
            <person name="Zhang J."/>
            <person name="Lin C."/>
            <person name="Li X."/>
            <person name="Xing L."/>
            <person name="Huo D."/>
            <person name="Sun M."/>
            <person name="Wang L."/>
            <person name="Mercier A."/>
            <person name="Li F."/>
            <person name="Yang H."/>
            <person name="Xiang J."/>
        </authorList>
    </citation>
    <scope>NUCLEOTIDE SEQUENCE [LARGE SCALE GENOMIC DNA]</scope>
    <source>
        <strain evidence="22">Shaxun</strain>
        <tissue evidence="22">Muscle</tissue>
    </source>
</reference>
<comment type="catalytic activity">
    <reaction evidence="18">
        <text>prostaglandin E2 + NAD(+) = 15-oxoprostaglandin E2 + NADH + H(+)</text>
        <dbReference type="Rhea" id="RHEA:11876"/>
        <dbReference type="ChEBI" id="CHEBI:15378"/>
        <dbReference type="ChEBI" id="CHEBI:57400"/>
        <dbReference type="ChEBI" id="CHEBI:57540"/>
        <dbReference type="ChEBI" id="CHEBI:57945"/>
        <dbReference type="ChEBI" id="CHEBI:606564"/>
        <dbReference type="EC" id="1.1.1.141"/>
    </reaction>
    <physiologicalReaction direction="left-to-right" evidence="18">
        <dbReference type="Rhea" id="RHEA:11877"/>
    </physiologicalReaction>
</comment>
<dbReference type="SUPFAM" id="SSF51735">
    <property type="entry name" value="NAD(P)-binding Rossmann-fold domains"/>
    <property type="match status" value="1"/>
</dbReference>
<evidence type="ECO:0000256" key="16">
    <source>
        <dbReference type="ARBA" id="ARBA00048535"/>
    </source>
</evidence>
<dbReference type="EC" id="1.1.1.232" evidence="4"/>
<evidence type="ECO:0000256" key="7">
    <source>
        <dbReference type="ARBA" id="ARBA00042026"/>
    </source>
</evidence>
<comment type="function">
    <text evidence="8">Catalyzes the NAD-dependent dehydrogenation (oxidation) of a broad array of hydroxylated polyunsaturated fatty acids (mainly eicosanoids and docosanoids, including prostaglandins, lipoxins and resolvins), yielding their corresponding keto (oxo) metabolites. Decreases the levels of the pro-proliferative prostaglandins such as prostaglandin E2 (whose activity is increased in cancer because of an increase in the expression of cyclooxygenase 2) and generates oxo-fatty acid products that can profoundly influence cell function by abrogating pro-inflammatory cytokine expression. Converts resolvins E1, D1 and D2 to their oxo products, which represents a mode of resolvin inactivation. Resolvin E1 plays important roles during the resolution phase of acute inflammation, while resolvins D1 and D2 have a unique role in obesity-induced adipose inflammation.</text>
</comment>
<evidence type="ECO:0000256" key="3">
    <source>
        <dbReference type="ARBA" id="ARBA00038968"/>
    </source>
</evidence>
<evidence type="ECO:0000256" key="15">
    <source>
        <dbReference type="ARBA" id="ARBA00048393"/>
    </source>
</evidence>
<dbReference type="InterPro" id="IPR036291">
    <property type="entry name" value="NAD(P)-bd_dom_sf"/>
</dbReference>
<comment type="catalytic activity">
    <reaction evidence="15">
        <text>resolvin D2 + NAD(+) = 7-oxoresolvin D2 + NADH + H(+)</text>
        <dbReference type="Rhea" id="RHEA:53584"/>
        <dbReference type="ChEBI" id="CHEBI:15378"/>
        <dbReference type="ChEBI" id="CHEBI:57540"/>
        <dbReference type="ChEBI" id="CHEBI:57945"/>
        <dbReference type="ChEBI" id="CHEBI:133367"/>
        <dbReference type="ChEBI" id="CHEBI:137497"/>
    </reaction>
    <physiologicalReaction direction="left-to-right" evidence="15">
        <dbReference type="Rhea" id="RHEA:53585"/>
    </physiologicalReaction>
</comment>
<dbReference type="EMBL" id="MRZV01000584">
    <property type="protein sequence ID" value="PIK47379.1"/>
    <property type="molecule type" value="Genomic_DNA"/>
</dbReference>
<keyword evidence="2" id="KW-0560">Oxidoreductase</keyword>
<evidence type="ECO:0000313" key="23">
    <source>
        <dbReference type="Proteomes" id="UP000230750"/>
    </source>
</evidence>
<evidence type="ECO:0000256" key="21">
    <source>
        <dbReference type="ARBA" id="ARBA00049188"/>
    </source>
</evidence>
<evidence type="ECO:0000256" key="11">
    <source>
        <dbReference type="ARBA" id="ARBA00048008"/>
    </source>
</evidence>
<organism evidence="22 23">
    <name type="scientific">Stichopus japonicus</name>
    <name type="common">Sea cucumber</name>
    <dbReference type="NCBI Taxonomy" id="307972"/>
    <lineage>
        <taxon>Eukaryota</taxon>
        <taxon>Metazoa</taxon>
        <taxon>Echinodermata</taxon>
        <taxon>Eleutherozoa</taxon>
        <taxon>Echinozoa</taxon>
        <taxon>Holothuroidea</taxon>
        <taxon>Aspidochirotacea</taxon>
        <taxon>Aspidochirotida</taxon>
        <taxon>Stichopodidae</taxon>
        <taxon>Apostichopus</taxon>
    </lineage>
</organism>
<comment type="caution">
    <text evidence="22">The sequence shown here is derived from an EMBL/GenBank/DDBJ whole genome shotgun (WGS) entry which is preliminary data.</text>
</comment>
<comment type="catalytic activity">
    <reaction evidence="14">
        <text>resolvin D1 + NAD(+) = 17-oxoresolvin D1 + NADH + H(+)</text>
        <dbReference type="Rhea" id="RHEA:50128"/>
        <dbReference type="ChEBI" id="CHEBI:15378"/>
        <dbReference type="ChEBI" id="CHEBI:57540"/>
        <dbReference type="ChEBI" id="CHEBI:57945"/>
        <dbReference type="ChEBI" id="CHEBI:132079"/>
        <dbReference type="ChEBI" id="CHEBI:132081"/>
    </reaction>
    <physiologicalReaction direction="left-to-right" evidence="14">
        <dbReference type="Rhea" id="RHEA:50129"/>
    </physiologicalReaction>
</comment>
<comment type="catalytic activity">
    <reaction evidence="21">
        <text>resolvin E1 + NAD(+) = 18-oxo-resolvin E1 + NADH + H(+)</text>
        <dbReference type="Rhea" id="RHEA:49244"/>
        <dbReference type="ChEBI" id="CHEBI:15378"/>
        <dbReference type="ChEBI" id="CHEBI:57540"/>
        <dbReference type="ChEBI" id="CHEBI:57945"/>
        <dbReference type="ChEBI" id="CHEBI:91000"/>
        <dbReference type="ChEBI" id="CHEBI:91001"/>
    </reaction>
    <physiologicalReaction direction="left-to-right" evidence="21">
        <dbReference type="Rhea" id="RHEA:49245"/>
    </physiologicalReaction>
</comment>
<comment type="catalytic activity">
    <reaction evidence="19">
        <text>resolvin D2 + NAD(+) = 16-oxoresolvin D2 + NADH + H(+)</text>
        <dbReference type="Rhea" id="RHEA:53588"/>
        <dbReference type="ChEBI" id="CHEBI:15378"/>
        <dbReference type="ChEBI" id="CHEBI:57540"/>
        <dbReference type="ChEBI" id="CHEBI:57945"/>
        <dbReference type="ChEBI" id="CHEBI:133367"/>
        <dbReference type="ChEBI" id="CHEBI:137498"/>
    </reaction>
    <physiologicalReaction direction="left-to-right" evidence="19">
        <dbReference type="Rhea" id="RHEA:53589"/>
    </physiologicalReaction>
</comment>
<comment type="catalytic activity">
    <reaction evidence="12">
        <text>15-oxo-(5S,6R)-dihydroxy-(7E,9E,11Z)-eicosatrienoate + NADH + H(+) = (5S,6R,15S)-trihydroxy-(7E,9E,11Z)-eicosatrienoate + NAD(+)</text>
        <dbReference type="Rhea" id="RHEA:41596"/>
        <dbReference type="ChEBI" id="CHEBI:15378"/>
        <dbReference type="ChEBI" id="CHEBI:57540"/>
        <dbReference type="ChEBI" id="CHEBI:57945"/>
        <dbReference type="ChEBI" id="CHEBI:78325"/>
        <dbReference type="ChEBI" id="CHEBI:78329"/>
    </reaction>
    <physiologicalReaction direction="left-to-right" evidence="12">
        <dbReference type="Rhea" id="RHEA:41597"/>
    </physiologicalReaction>
</comment>
<comment type="catalytic activity">
    <reaction evidence="17">
        <text>prostaglandin A1 + NAD(+) = 15-oxo-prostaglandin A1 + NADH + H(+)</text>
        <dbReference type="Rhea" id="RHEA:41263"/>
        <dbReference type="ChEBI" id="CHEBI:15378"/>
        <dbReference type="ChEBI" id="CHEBI:57398"/>
        <dbReference type="ChEBI" id="CHEBI:57540"/>
        <dbReference type="ChEBI" id="CHEBI:57945"/>
        <dbReference type="ChEBI" id="CHEBI:85072"/>
    </reaction>
    <physiologicalReaction direction="left-to-right" evidence="17">
        <dbReference type="Rhea" id="RHEA:41264"/>
    </physiologicalReaction>
</comment>
<evidence type="ECO:0000256" key="4">
    <source>
        <dbReference type="ARBA" id="ARBA00039060"/>
    </source>
</evidence>